<dbReference type="GO" id="GO:0003677">
    <property type="term" value="F:DNA binding"/>
    <property type="evidence" value="ECO:0007669"/>
    <property type="project" value="UniProtKB-KW"/>
</dbReference>
<keyword evidence="3" id="KW-0804">Transcription</keyword>
<name>F4CCD0_SPHS2</name>
<dbReference type="GO" id="GO:0006355">
    <property type="term" value="P:regulation of DNA-templated transcription"/>
    <property type="evidence" value="ECO:0007669"/>
    <property type="project" value="InterPro"/>
</dbReference>
<dbReference type="PANTHER" id="PTHR43214">
    <property type="entry name" value="TWO-COMPONENT RESPONSE REGULATOR"/>
    <property type="match status" value="1"/>
</dbReference>
<gene>
    <name evidence="5" type="ordered locus">Sph21_2168</name>
</gene>
<dbReference type="InterPro" id="IPR039420">
    <property type="entry name" value="WalR-like"/>
</dbReference>
<evidence type="ECO:0000256" key="3">
    <source>
        <dbReference type="ARBA" id="ARBA00023163"/>
    </source>
</evidence>
<feature type="domain" description="HTH luxR-type" evidence="4">
    <location>
        <begin position="142"/>
        <end position="199"/>
    </location>
</feature>
<dbReference type="SUPFAM" id="SSF46894">
    <property type="entry name" value="C-terminal effector domain of the bipartite response regulators"/>
    <property type="match status" value="1"/>
</dbReference>
<reference evidence="5" key="1">
    <citation type="submission" date="2011-03" db="EMBL/GenBank/DDBJ databases">
        <title>Complete sequence of Sphingobacterium sp. 21.</title>
        <authorList>
            <consortium name="US DOE Joint Genome Institute"/>
            <person name="Lucas S."/>
            <person name="Copeland A."/>
            <person name="Lapidus A."/>
            <person name="Cheng J.-F."/>
            <person name="Goodwin L."/>
            <person name="Pitluck S."/>
            <person name="Davenport K."/>
            <person name="Detter J.C."/>
            <person name="Han C."/>
            <person name="Tapia R."/>
            <person name="Land M."/>
            <person name="Hauser L."/>
            <person name="Kyrpides N."/>
            <person name="Ivanova N."/>
            <person name="Ovchinnikova G."/>
            <person name="Pagani I."/>
            <person name="Siebers A.K."/>
            <person name="Allgaier M."/>
            <person name="Thelen M.P."/>
            <person name="Hugenholtz P."/>
            <person name="Woyke T."/>
        </authorList>
    </citation>
    <scope>NUCLEOTIDE SEQUENCE</scope>
    <source>
        <strain evidence="5">21</strain>
    </source>
</reference>
<dbReference type="AlphaFoldDB" id="F4CCD0"/>
<evidence type="ECO:0000256" key="2">
    <source>
        <dbReference type="ARBA" id="ARBA00023125"/>
    </source>
</evidence>
<dbReference type="EMBL" id="CP002584">
    <property type="protein sequence ID" value="ADZ78723.1"/>
    <property type="molecule type" value="Genomic_DNA"/>
</dbReference>
<organism evidence="5">
    <name type="scientific">Sphingobacterium sp. (strain 21)</name>
    <dbReference type="NCBI Taxonomy" id="743722"/>
    <lineage>
        <taxon>Bacteria</taxon>
        <taxon>Pseudomonadati</taxon>
        <taxon>Bacteroidota</taxon>
        <taxon>Sphingobacteriia</taxon>
        <taxon>Sphingobacteriales</taxon>
        <taxon>Sphingobacteriaceae</taxon>
        <taxon>Sphingobacterium</taxon>
    </lineage>
</organism>
<dbReference type="PANTHER" id="PTHR43214:SF41">
    <property type="entry name" value="NITRATE_NITRITE RESPONSE REGULATOR PROTEIN NARP"/>
    <property type="match status" value="1"/>
</dbReference>
<sequence length="204" mass="23469">MKIAVVDYNPIHREGVKKTLEKHDLDVVFAEQHLDDLPKSTELLLCFVDQYGNQRWQNCIQQAVASGLKVIVYDIASNLQRPALFKKLGAHGYLSSTFNLDDFPQVLRVVKKNNFFIDPSLPFLFFERLAPYENYLDAFNPNVALTDQENEVLDLLIEGYTTKEISKRLTSNKRLIDETKEKIFAKIGAVDNLSLILYRICSRL</sequence>
<dbReference type="OrthoDB" id="9797341at2"/>
<dbReference type="PATRIC" id="fig|743722.3.peg.2315"/>
<evidence type="ECO:0000256" key="1">
    <source>
        <dbReference type="ARBA" id="ARBA00023015"/>
    </source>
</evidence>
<dbReference type="SMART" id="SM00421">
    <property type="entry name" value="HTH_LUXR"/>
    <property type="match status" value="1"/>
</dbReference>
<dbReference type="KEGG" id="shg:Sph21_2168"/>
<evidence type="ECO:0000259" key="4">
    <source>
        <dbReference type="SMART" id="SM00421"/>
    </source>
</evidence>
<dbReference type="Gene3D" id="3.40.50.2300">
    <property type="match status" value="1"/>
</dbReference>
<proteinExistence type="predicted"/>
<dbReference type="SUPFAM" id="SSF52172">
    <property type="entry name" value="CheY-like"/>
    <property type="match status" value="1"/>
</dbReference>
<dbReference type="InterPro" id="IPR011006">
    <property type="entry name" value="CheY-like_superfamily"/>
</dbReference>
<dbReference type="HOGENOM" id="CLU_1342544_0_0_10"/>
<dbReference type="InterPro" id="IPR016032">
    <property type="entry name" value="Sig_transdc_resp-reg_C-effctor"/>
</dbReference>
<keyword evidence="1" id="KW-0805">Transcription regulation</keyword>
<dbReference type="InterPro" id="IPR000792">
    <property type="entry name" value="Tscrpt_reg_LuxR_C"/>
</dbReference>
<dbReference type="STRING" id="743722.Sph21_2168"/>
<dbReference type="Pfam" id="PF00196">
    <property type="entry name" value="GerE"/>
    <property type="match status" value="1"/>
</dbReference>
<dbReference type="eggNOG" id="COG2197">
    <property type="taxonomic scope" value="Bacteria"/>
</dbReference>
<accession>F4CCD0</accession>
<keyword evidence="2" id="KW-0238">DNA-binding</keyword>
<evidence type="ECO:0000313" key="5">
    <source>
        <dbReference type="EMBL" id="ADZ78723.1"/>
    </source>
</evidence>
<protein>
    <submittedName>
        <fullName evidence="5">Transcriptional regulator, LuxR family</fullName>
    </submittedName>
</protein>